<feature type="transmembrane region" description="Helical" evidence="7">
    <location>
        <begin position="190"/>
        <end position="207"/>
    </location>
</feature>
<dbReference type="RefSeq" id="WP_382415336.1">
    <property type="nucleotide sequence ID" value="NZ_AP031500.1"/>
</dbReference>
<reference evidence="9" key="1">
    <citation type="journal article" date="2019" name="Int. J. Syst. Evol. Microbiol.">
        <title>The Global Catalogue of Microorganisms (GCM) 10K type strain sequencing project: providing services to taxonomists for standard genome sequencing and annotation.</title>
        <authorList>
            <consortium name="The Broad Institute Genomics Platform"/>
            <consortium name="The Broad Institute Genome Sequencing Center for Infectious Disease"/>
            <person name="Wu L."/>
            <person name="Ma J."/>
        </authorList>
    </citation>
    <scope>NUCLEOTIDE SEQUENCE [LARGE SCALE GENOMIC DNA]</scope>
    <source>
        <strain evidence="9">KCTC 52141</strain>
    </source>
</reference>
<feature type="transmembrane region" description="Helical" evidence="7">
    <location>
        <begin position="80"/>
        <end position="98"/>
    </location>
</feature>
<name>A0ABV7HMC8_9GAMM</name>
<evidence type="ECO:0000313" key="8">
    <source>
        <dbReference type="EMBL" id="MFC3154877.1"/>
    </source>
</evidence>
<keyword evidence="9" id="KW-1185">Reference proteome</keyword>
<feature type="transmembrane region" description="Helical" evidence="7">
    <location>
        <begin position="287"/>
        <end position="311"/>
    </location>
</feature>
<evidence type="ECO:0000256" key="7">
    <source>
        <dbReference type="SAM" id="Phobius"/>
    </source>
</evidence>
<keyword evidence="3" id="KW-0808">Transferase</keyword>
<evidence type="ECO:0000256" key="6">
    <source>
        <dbReference type="ARBA" id="ARBA00023136"/>
    </source>
</evidence>
<keyword evidence="2" id="KW-1003">Cell membrane</keyword>
<dbReference type="Proteomes" id="UP001595548">
    <property type="component" value="Unassembled WGS sequence"/>
</dbReference>
<keyword evidence="6 7" id="KW-0472">Membrane</keyword>
<evidence type="ECO:0000313" key="9">
    <source>
        <dbReference type="Proteomes" id="UP001595548"/>
    </source>
</evidence>
<feature type="transmembrane region" description="Helical" evidence="7">
    <location>
        <begin position="317"/>
        <end position="337"/>
    </location>
</feature>
<gene>
    <name evidence="8" type="ORF">ACFOEB_06635</name>
</gene>
<feature type="transmembrane region" description="Helical" evidence="7">
    <location>
        <begin position="110"/>
        <end position="130"/>
    </location>
</feature>
<dbReference type="CDD" id="cd06854">
    <property type="entry name" value="GT_WbpL_WbcO_like"/>
    <property type="match status" value="1"/>
</dbReference>
<protein>
    <submittedName>
        <fullName evidence="8">Glycosyltransferase family 4 protein</fullName>
    </submittedName>
</protein>
<dbReference type="EMBL" id="JBHRTL010000006">
    <property type="protein sequence ID" value="MFC3154877.1"/>
    <property type="molecule type" value="Genomic_DNA"/>
</dbReference>
<evidence type="ECO:0000256" key="3">
    <source>
        <dbReference type="ARBA" id="ARBA00022679"/>
    </source>
</evidence>
<organism evidence="8 9">
    <name type="scientific">Gilvimarinus japonicus</name>
    <dbReference type="NCBI Taxonomy" id="1796469"/>
    <lineage>
        <taxon>Bacteria</taxon>
        <taxon>Pseudomonadati</taxon>
        <taxon>Pseudomonadota</taxon>
        <taxon>Gammaproteobacteria</taxon>
        <taxon>Cellvibrionales</taxon>
        <taxon>Cellvibrionaceae</taxon>
        <taxon>Gilvimarinus</taxon>
    </lineage>
</organism>
<comment type="subcellular location">
    <subcellularLocation>
        <location evidence="1">Cell membrane</location>
        <topology evidence="1">Multi-pass membrane protein</topology>
    </subcellularLocation>
</comment>
<keyword evidence="5 7" id="KW-1133">Transmembrane helix</keyword>
<evidence type="ECO:0000256" key="2">
    <source>
        <dbReference type="ARBA" id="ARBA00022475"/>
    </source>
</evidence>
<comment type="caution">
    <text evidence="8">The sequence shown here is derived from an EMBL/GenBank/DDBJ whole genome shotgun (WGS) entry which is preliminary data.</text>
</comment>
<dbReference type="PANTHER" id="PTHR22926">
    <property type="entry name" value="PHOSPHO-N-ACETYLMURAMOYL-PENTAPEPTIDE-TRANSFERASE"/>
    <property type="match status" value="1"/>
</dbReference>
<feature type="transmembrane region" description="Helical" evidence="7">
    <location>
        <begin position="244"/>
        <end position="266"/>
    </location>
</feature>
<evidence type="ECO:0000256" key="4">
    <source>
        <dbReference type="ARBA" id="ARBA00022692"/>
    </source>
</evidence>
<accession>A0ABV7HMC8</accession>
<sequence>MSLTEVVAGLLASFILTALLTGLIRFYALRRGLLDAPGARSSHSVPTPRGGGLAVAIVALGWILLHWLSDVGVSDLSGASNLVVVYVVAALVAAVGFWDDHGHVLSGVRLFVHLLAGVILVALLPRFQITFLNLDIGSGTFGFIVLTLVVAWYINLFNFMDGIDGIAAFEAMFVFGGYAWLAYWFGAPQLVSSALCVLASVAGFALWNFPRARIFMGDVGSGFLGTLIMGFLFVLSGIEKNLFWAGLLLSGVFIVDATLTLLHRLCRGEALYKAHRTHAYQYAARRYHSHALVTLALMAINLLWLLPMAWVAATGLLSGWVVLLIGYAPLVLLAAVFHAGRAERA</sequence>
<feature type="transmembrane region" description="Helical" evidence="7">
    <location>
        <begin position="166"/>
        <end position="184"/>
    </location>
</feature>
<evidence type="ECO:0000256" key="5">
    <source>
        <dbReference type="ARBA" id="ARBA00022989"/>
    </source>
</evidence>
<feature type="transmembrane region" description="Helical" evidence="7">
    <location>
        <begin position="219"/>
        <end position="238"/>
    </location>
</feature>
<proteinExistence type="predicted"/>
<feature type="transmembrane region" description="Helical" evidence="7">
    <location>
        <begin position="6"/>
        <end position="29"/>
    </location>
</feature>
<dbReference type="PANTHER" id="PTHR22926:SF3">
    <property type="entry name" value="UNDECAPRENYL-PHOSPHATE ALPHA-N-ACETYLGLUCOSAMINYL 1-PHOSPHATE TRANSFERASE"/>
    <property type="match status" value="1"/>
</dbReference>
<keyword evidence="4 7" id="KW-0812">Transmembrane</keyword>
<evidence type="ECO:0000256" key="1">
    <source>
        <dbReference type="ARBA" id="ARBA00004651"/>
    </source>
</evidence>
<feature type="transmembrane region" description="Helical" evidence="7">
    <location>
        <begin position="136"/>
        <end position="154"/>
    </location>
</feature>
<dbReference type="Pfam" id="PF00953">
    <property type="entry name" value="Glycos_transf_4"/>
    <property type="match status" value="1"/>
</dbReference>
<dbReference type="InterPro" id="IPR000715">
    <property type="entry name" value="Glycosyl_transferase_4"/>
</dbReference>
<feature type="transmembrane region" description="Helical" evidence="7">
    <location>
        <begin position="50"/>
        <end position="68"/>
    </location>
</feature>